<dbReference type="PANTHER" id="PTHR48081:SF13">
    <property type="entry name" value="ALPHA_BETA HYDROLASE"/>
    <property type="match status" value="1"/>
</dbReference>
<dbReference type="InterPro" id="IPR049492">
    <property type="entry name" value="BD-FAE-like_dom"/>
</dbReference>
<dbReference type="InterPro" id="IPR029058">
    <property type="entry name" value="AB_hydrolase_fold"/>
</dbReference>
<dbReference type="PANTHER" id="PTHR48081">
    <property type="entry name" value="AB HYDROLASE SUPERFAMILY PROTEIN C4A8.06C"/>
    <property type="match status" value="1"/>
</dbReference>
<comment type="caution">
    <text evidence="3">The sequence shown here is derived from an EMBL/GenBank/DDBJ whole genome shotgun (WGS) entry which is preliminary data.</text>
</comment>
<evidence type="ECO:0000313" key="4">
    <source>
        <dbReference type="Proteomes" id="UP001230220"/>
    </source>
</evidence>
<proteinExistence type="predicted"/>
<name>A0ABU0E150_9FIRM</name>
<dbReference type="Proteomes" id="UP001230220">
    <property type="component" value="Unassembled WGS sequence"/>
</dbReference>
<reference evidence="3 4" key="1">
    <citation type="submission" date="2023-07" db="EMBL/GenBank/DDBJ databases">
        <title>Genomic Encyclopedia of Type Strains, Phase IV (KMG-IV): sequencing the most valuable type-strain genomes for metagenomic binning, comparative biology and taxonomic classification.</title>
        <authorList>
            <person name="Goeker M."/>
        </authorList>
    </citation>
    <scope>NUCLEOTIDE SEQUENCE [LARGE SCALE GENOMIC DNA]</scope>
    <source>
        <strain evidence="3 4">DSM 16784</strain>
    </source>
</reference>
<evidence type="ECO:0000259" key="2">
    <source>
        <dbReference type="Pfam" id="PF20434"/>
    </source>
</evidence>
<sequence>MNEKIIKENYISYMNVEYSRSVKPLLMDIISSVDCNELRPAVIYLHGGGWGNGSKDNYGGHVWNLAMADLGMVAVSINYTLKREAIFPQQIIDIKEAIRFLRTNGKQYGIDGDKIAIWGHSSGAHLAMLAALSGNHSKWENETSSIVQACASVAGAIDLYEAIKDGDGAAARLFGKEIETIDEIKDLVDLANPLHYVTSSMPPTMIVHGEDDLFVPIKHSQRLHDAIPKSIFLKVKDADHFMINGDLSMMNVARQIAIFFHGIFFDNNINEIEINIDTYKKIKKKDDLDDEFFNQYSELFKYYT</sequence>
<organism evidence="3 4">
    <name type="scientific">Breznakia pachnodae</name>
    <dbReference type="NCBI Taxonomy" id="265178"/>
    <lineage>
        <taxon>Bacteria</taxon>
        <taxon>Bacillati</taxon>
        <taxon>Bacillota</taxon>
        <taxon>Erysipelotrichia</taxon>
        <taxon>Erysipelotrichales</taxon>
        <taxon>Erysipelotrichaceae</taxon>
        <taxon>Breznakia</taxon>
    </lineage>
</organism>
<keyword evidence="4" id="KW-1185">Reference proteome</keyword>
<dbReference type="InterPro" id="IPR050300">
    <property type="entry name" value="GDXG_lipolytic_enzyme"/>
</dbReference>
<evidence type="ECO:0000256" key="1">
    <source>
        <dbReference type="ARBA" id="ARBA00022801"/>
    </source>
</evidence>
<dbReference type="SUPFAM" id="SSF53474">
    <property type="entry name" value="alpha/beta-Hydrolases"/>
    <property type="match status" value="1"/>
</dbReference>
<dbReference type="Gene3D" id="3.40.50.1820">
    <property type="entry name" value="alpha/beta hydrolase"/>
    <property type="match status" value="1"/>
</dbReference>
<dbReference type="EMBL" id="JAUSUR010000002">
    <property type="protein sequence ID" value="MDQ0360551.1"/>
    <property type="molecule type" value="Genomic_DNA"/>
</dbReference>
<dbReference type="RefSeq" id="WP_307406544.1">
    <property type="nucleotide sequence ID" value="NZ_JAUSUR010000002.1"/>
</dbReference>
<protein>
    <submittedName>
        <fullName evidence="3">Acetyl esterase/lipase</fullName>
    </submittedName>
</protein>
<accession>A0ABU0E150</accession>
<gene>
    <name evidence="3" type="ORF">J2S15_001296</name>
</gene>
<evidence type="ECO:0000313" key="3">
    <source>
        <dbReference type="EMBL" id="MDQ0360551.1"/>
    </source>
</evidence>
<keyword evidence="1" id="KW-0378">Hydrolase</keyword>
<dbReference type="Pfam" id="PF20434">
    <property type="entry name" value="BD-FAE"/>
    <property type="match status" value="1"/>
</dbReference>
<feature type="domain" description="BD-FAE-like" evidence="2">
    <location>
        <begin position="27"/>
        <end position="226"/>
    </location>
</feature>